<evidence type="ECO:0000256" key="3">
    <source>
        <dbReference type="SAM" id="Coils"/>
    </source>
</evidence>
<dbReference type="EMBL" id="AWWI01000060">
    <property type="protein sequence ID" value="PIL20560.1"/>
    <property type="molecule type" value="Genomic_DNA"/>
</dbReference>
<gene>
    <name evidence="5" type="ORF">P775_08505</name>
</gene>
<feature type="coiled-coil region" evidence="3">
    <location>
        <begin position="256"/>
        <end position="283"/>
    </location>
</feature>
<protein>
    <recommendedName>
        <fullName evidence="4">Core-binding (CB) domain-containing protein</fullName>
    </recommendedName>
</protein>
<evidence type="ECO:0000313" key="5">
    <source>
        <dbReference type="EMBL" id="PIL20560.1"/>
    </source>
</evidence>
<feature type="domain" description="Core-binding (CB)" evidence="4">
    <location>
        <begin position="147"/>
        <end position="238"/>
    </location>
</feature>
<reference evidence="5 6" key="1">
    <citation type="submission" date="2013-09" db="EMBL/GenBank/DDBJ databases">
        <title>Genome sequencing of Phaeobacter antarcticus sp. nov. SM1211.</title>
        <authorList>
            <person name="Zhang X.-Y."/>
            <person name="Liu C."/>
            <person name="Chen X.-L."/>
            <person name="Xie B.-B."/>
            <person name="Qin Q.-L."/>
            <person name="Rong J.-C."/>
            <person name="Zhang Y.-Z."/>
        </authorList>
    </citation>
    <scope>NUCLEOTIDE SEQUENCE [LARGE SCALE GENOMIC DNA]</scope>
    <source>
        <strain evidence="5 6">SM1211</strain>
    </source>
</reference>
<keyword evidence="1" id="KW-0229">DNA integration</keyword>
<keyword evidence="6" id="KW-1185">Reference proteome</keyword>
<name>A0A2G8RG85_9RHOB</name>
<organism evidence="5 6">
    <name type="scientific">Puniceibacterium antarcticum</name>
    <dbReference type="NCBI Taxonomy" id="1206336"/>
    <lineage>
        <taxon>Bacteria</taxon>
        <taxon>Pseudomonadati</taxon>
        <taxon>Pseudomonadota</taxon>
        <taxon>Alphaproteobacteria</taxon>
        <taxon>Rhodobacterales</taxon>
        <taxon>Paracoccaceae</taxon>
        <taxon>Puniceibacterium</taxon>
    </lineage>
</organism>
<keyword evidence="3" id="KW-0175">Coiled coil</keyword>
<sequence>MAMTVILKYLDTLTGGRKRYRRRFPKHLRTILKKEFFQEPMQVREGAALVREHEYLTRLFDTVVSKAEAMATGTTVQTPRDKWLAAIAEADRIEAESVGLDDVYDEYIGVEIDPGRRETIADSVADARGDPVLVKALLNPSAPTPEVTLQDAVNIYLEERLSGPENEAGRVRLSRVFKRVKEALGDLSSIALVDLKRKDSRALRDFMLNSSRNGGGTLKPATVHRELNLVRAVVSAALAASSATLEATKRQSDRSLRQQLFQIEDLQAEISELRAGGETLEARINARVQAGTA</sequence>
<accession>A0A2G8RG85</accession>
<evidence type="ECO:0000259" key="4">
    <source>
        <dbReference type="PROSITE" id="PS51900"/>
    </source>
</evidence>
<keyword evidence="2" id="KW-0238">DNA-binding</keyword>
<dbReference type="AlphaFoldDB" id="A0A2G8RG85"/>
<evidence type="ECO:0000256" key="2">
    <source>
        <dbReference type="PROSITE-ProRule" id="PRU01248"/>
    </source>
</evidence>
<proteinExistence type="predicted"/>
<evidence type="ECO:0000313" key="6">
    <source>
        <dbReference type="Proteomes" id="UP000231259"/>
    </source>
</evidence>
<dbReference type="Proteomes" id="UP000231259">
    <property type="component" value="Unassembled WGS sequence"/>
</dbReference>
<dbReference type="InterPro" id="IPR044068">
    <property type="entry name" value="CB"/>
</dbReference>
<dbReference type="GO" id="GO:0015074">
    <property type="term" value="P:DNA integration"/>
    <property type="evidence" value="ECO:0007669"/>
    <property type="project" value="UniProtKB-KW"/>
</dbReference>
<dbReference type="PROSITE" id="PS51900">
    <property type="entry name" value="CB"/>
    <property type="match status" value="1"/>
</dbReference>
<dbReference type="GO" id="GO:0003677">
    <property type="term" value="F:DNA binding"/>
    <property type="evidence" value="ECO:0007669"/>
    <property type="project" value="UniProtKB-UniRule"/>
</dbReference>
<evidence type="ECO:0000256" key="1">
    <source>
        <dbReference type="ARBA" id="ARBA00022908"/>
    </source>
</evidence>
<comment type="caution">
    <text evidence="5">The sequence shown here is derived from an EMBL/GenBank/DDBJ whole genome shotgun (WGS) entry which is preliminary data.</text>
</comment>